<keyword evidence="3" id="KW-1185">Reference proteome</keyword>
<dbReference type="PANTHER" id="PTHR48100">
    <property type="entry name" value="BROAD-SPECIFICITY PHOSPHATASE YOR283W-RELATED"/>
    <property type="match status" value="1"/>
</dbReference>
<comment type="caution">
    <text evidence="2">The sequence shown here is derived from an EMBL/GenBank/DDBJ whole genome shotgun (WGS) entry which is preliminary data.</text>
</comment>
<dbReference type="GO" id="GO:0005737">
    <property type="term" value="C:cytoplasm"/>
    <property type="evidence" value="ECO:0007669"/>
    <property type="project" value="TreeGrafter"/>
</dbReference>
<feature type="compositionally biased region" description="Basic and acidic residues" evidence="1">
    <location>
        <begin position="7"/>
        <end position="30"/>
    </location>
</feature>
<organism evidence="2 3">
    <name type="scientific">Exophiala viscosa</name>
    <dbReference type="NCBI Taxonomy" id="2486360"/>
    <lineage>
        <taxon>Eukaryota</taxon>
        <taxon>Fungi</taxon>
        <taxon>Dikarya</taxon>
        <taxon>Ascomycota</taxon>
        <taxon>Pezizomycotina</taxon>
        <taxon>Eurotiomycetes</taxon>
        <taxon>Chaetothyriomycetidae</taxon>
        <taxon>Chaetothyriales</taxon>
        <taxon>Herpotrichiellaceae</taxon>
        <taxon>Exophiala</taxon>
    </lineage>
</organism>
<gene>
    <name evidence="2" type="ORF">EDD36DRAFT_468617</name>
</gene>
<evidence type="ECO:0000256" key="1">
    <source>
        <dbReference type="SAM" id="MobiDB-lite"/>
    </source>
</evidence>
<dbReference type="InterPro" id="IPR013078">
    <property type="entry name" value="His_Pase_superF_clade-1"/>
</dbReference>
<reference evidence="2" key="1">
    <citation type="journal article" date="2022" name="bioRxiv">
        <title>Deciphering the potential niche of two novel black yeast fungi from a biological soil crust based on their genomes, phenotypes, and melanin regulation.</title>
        <authorList>
            <consortium name="DOE Joint Genome Institute"/>
            <person name="Carr E.C."/>
            <person name="Barton Q."/>
            <person name="Grambo S."/>
            <person name="Sullivan M."/>
            <person name="Renfro C.M."/>
            <person name="Kuo A."/>
            <person name="Pangilinan J."/>
            <person name="Lipzen A."/>
            <person name="Keymanesh K."/>
            <person name="Savage E."/>
            <person name="Barry K."/>
            <person name="Grigoriev I.V."/>
            <person name="Riekhof W.R."/>
            <person name="Harris S.S."/>
        </authorList>
    </citation>
    <scope>NUCLEOTIDE SEQUENCE</scope>
    <source>
        <strain evidence="2">JF 03-4F</strain>
    </source>
</reference>
<dbReference type="PANTHER" id="PTHR48100:SF1">
    <property type="entry name" value="HISTIDINE PHOSPHATASE FAMILY PROTEIN-RELATED"/>
    <property type="match status" value="1"/>
</dbReference>
<dbReference type="AlphaFoldDB" id="A0AAN6IAS2"/>
<evidence type="ECO:0000313" key="2">
    <source>
        <dbReference type="EMBL" id="KAI1608934.1"/>
    </source>
</evidence>
<protein>
    <submittedName>
        <fullName evidence="2">Histidine phosphatase superfamily</fullName>
    </submittedName>
</protein>
<proteinExistence type="predicted"/>
<dbReference type="GO" id="GO:0016791">
    <property type="term" value="F:phosphatase activity"/>
    <property type="evidence" value="ECO:0007669"/>
    <property type="project" value="TreeGrafter"/>
</dbReference>
<dbReference type="CDD" id="cd07067">
    <property type="entry name" value="HP_PGM_like"/>
    <property type="match status" value="1"/>
</dbReference>
<dbReference type="SUPFAM" id="SSF53254">
    <property type="entry name" value="Phosphoglycerate mutase-like"/>
    <property type="match status" value="1"/>
</dbReference>
<feature type="region of interest" description="Disordered" evidence="1">
    <location>
        <begin position="1"/>
        <end position="35"/>
    </location>
</feature>
<evidence type="ECO:0000313" key="3">
    <source>
        <dbReference type="Proteomes" id="UP001203852"/>
    </source>
</evidence>
<dbReference type="Proteomes" id="UP001203852">
    <property type="component" value="Unassembled WGS sequence"/>
</dbReference>
<accession>A0AAN6IAS2</accession>
<dbReference type="Pfam" id="PF00300">
    <property type="entry name" value="His_Phos_1"/>
    <property type="match status" value="1"/>
</dbReference>
<dbReference type="InterPro" id="IPR050275">
    <property type="entry name" value="PGM_Phosphatase"/>
</dbReference>
<dbReference type="EMBL" id="MU404361">
    <property type="protein sequence ID" value="KAI1608934.1"/>
    <property type="molecule type" value="Genomic_DNA"/>
</dbReference>
<dbReference type="Gene3D" id="3.40.50.1240">
    <property type="entry name" value="Phosphoglycerate mutase-like"/>
    <property type="match status" value="1"/>
</dbReference>
<name>A0AAN6IAS2_9EURO</name>
<dbReference type="InterPro" id="IPR029033">
    <property type="entry name" value="His_PPase_superfam"/>
</dbReference>
<sequence>MPAQEPLDSHTEPAPDDHKEEEVQEPEKEQTGYSTYSYTTLPGYFLQDDADTTPETFEFMKTDFGLVQRSYDSDEDLPDRGQGLTAWQRFEHYIRSLNQAAEQKRHNDEPHTQYKLLFLGRHGNGYHNIAERYYGSEAWDCHFSALDGDPDGVMIWADAHLSREGRRQASEVHTFWESQLTQQKMSLPQAYFVSPLDRALETAEITFRGLLESAPTVVERLREGTGIHTCDRRSTVSYIRGRYPSYVTTRDPLLTETDEFWDPDLREPNDALVLRLRKLLDSIMQSGQGSQAERISFTSHSGAIGAMLRVLGHRPFSLPTGAVIPVLVKVEKNEAVLHKRHGGEAEGASHPKLAESHKDEYKQTLEQLEGPGHGEAKANDADATPQEADIKLVNDTIQVDKSTWQTIPACPADLDLENVGRQRWNMGLKEFLAGVEDGSFQLEEVAFRGRH</sequence>